<dbReference type="Proteomes" id="UP000256964">
    <property type="component" value="Unassembled WGS sequence"/>
</dbReference>
<accession>A0A371DLD4</accession>
<feature type="region of interest" description="Disordered" evidence="1">
    <location>
        <begin position="1"/>
        <end position="41"/>
    </location>
</feature>
<feature type="region of interest" description="Disordered" evidence="1">
    <location>
        <begin position="211"/>
        <end position="239"/>
    </location>
</feature>
<feature type="compositionally biased region" description="Basic residues" evidence="1">
    <location>
        <begin position="216"/>
        <end position="239"/>
    </location>
</feature>
<sequence length="239" mass="26872">MHGDASEFVPVQQSEVCVPSTTGTSSVPKYTPTKPSNAADRTSCVTSDHTAVMLKLKHPRDVPWPSHLHLQPVLTASLSFRSDQDTPRTPMALGCLPSFPYGPRAPARTYILTNKQRETAVSTLLMQSAWHRSFQAGAGKWRQRRPENEDQNVNARLHRTMSRRYMPTVTCQHVPPDLQLTGSWTAGRSRDPHLCSKNSYCTPTIMASLESSKEARTKRRDLRMAPRMHRPTASRVQRS</sequence>
<dbReference type="AlphaFoldDB" id="A0A371DLD4"/>
<feature type="compositionally biased region" description="Polar residues" evidence="1">
    <location>
        <begin position="11"/>
        <end position="41"/>
    </location>
</feature>
<gene>
    <name evidence="2" type="ORF">OH76DRAFT_1213119</name>
</gene>
<evidence type="ECO:0000313" key="3">
    <source>
        <dbReference type="Proteomes" id="UP000256964"/>
    </source>
</evidence>
<proteinExistence type="predicted"/>
<keyword evidence="3" id="KW-1185">Reference proteome</keyword>
<name>A0A371DLD4_9APHY</name>
<dbReference type="EMBL" id="KZ857387">
    <property type="protein sequence ID" value="RDX53335.1"/>
    <property type="molecule type" value="Genomic_DNA"/>
</dbReference>
<organism evidence="2 3">
    <name type="scientific">Lentinus brumalis</name>
    <dbReference type="NCBI Taxonomy" id="2498619"/>
    <lineage>
        <taxon>Eukaryota</taxon>
        <taxon>Fungi</taxon>
        <taxon>Dikarya</taxon>
        <taxon>Basidiomycota</taxon>
        <taxon>Agaricomycotina</taxon>
        <taxon>Agaricomycetes</taxon>
        <taxon>Polyporales</taxon>
        <taxon>Polyporaceae</taxon>
        <taxon>Lentinus</taxon>
    </lineage>
</organism>
<protein>
    <submittedName>
        <fullName evidence="2">Uncharacterized protein</fullName>
    </submittedName>
</protein>
<reference evidence="2 3" key="1">
    <citation type="journal article" date="2018" name="Biotechnol. Biofuels">
        <title>Integrative visual omics of the white-rot fungus Polyporus brumalis exposes the biotechnological potential of its oxidative enzymes for delignifying raw plant biomass.</title>
        <authorList>
            <person name="Miyauchi S."/>
            <person name="Rancon A."/>
            <person name="Drula E."/>
            <person name="Hage H."/>
            <person name="Chaduli D."/>
            <person name="Favel A."/>
            <person name="Grisel S."/>
            <person name="Henrissat B."/>
            <person name="Herpoel-Gimbert I."/>
            <person name="Ruiz-Duenas F.J."/>
            <person name="Chevret D."/>
            <person name="Hainaut M."/>
            <person name="Lin J."/>
            <person name="Wang M."/>
            <person name="Pangilinan J."/>
            <person name="Lipzen A."/>
            <person name="Lesage-Meessen L."/>
            <person name="Navarro D."/>
            <person name="Riley R."/>
            <person name="Grigoriev I.V."/>
            <person name="Zhou S."/>
            <person name="Raouche S."/>
            <person name="Rosso M.N."/>
        </authorList>
    </citation>
    <scope>NUCLEOTIDE SEQUENCE [LARGE SCALE GENOMIC DNA]</scope>
    <source>
        <strain evidence="2 3">BRFM 1820</strain>
    </source>
</reference>
<evidence type="ECO:0000313" key="2">
    <source>
        <dbReference type="EMBL" id="RDX53335.1"/>
    </source>
</evidence>
<evidence type="ECO:0000256" key="1">
    <source>
        <dbReference type="SAM" id="MobiDB-lite"/>
    </source>
</evidence>